<dbReference type="Proteomes" id="UP000298061">
    <property type="component" value="Unassembled WGS sequence"/>
</dbReference>
<keyword evidence="2" id="KW-0808">Transferase</keyword>
<dbReference type="Gene3D" id="3.30.70.270">
    <property type="match status" value="2"/>
</dbReference>
<dbReference type="Pfam" id="PF17919">
    <property type="entry name" value="RT_RNaseH_2"/>
    <property type="match status" value="1"/>
</dbReference>
<name>A0A4Z0A3G1_9AGAM</name>
<dbReference type="FunFam" id="3.30.70.270:FF:000020">
    <property type="entry name" value="Transposon Tf2-6 polyprotein-like Protein"/>
    <property type="match status" value="1"/>
</dbReference>
<evidence type="ECO:0000256" key="7">
    <source>
        <dbReference type="ARBA" id="ARBA00022801"/>
    </source>
</evidence>
<evidence type="ECO:0000256" key="6">
    <source>
        <dbReference type="ARBA" id="ARBA00022759"/>
    </source>
</evidence>
<reference evidence="10 11" key="1">
    <citation type="submission" date="2019-02" db="EMBL/GenBank/DDBJ databases">
        <title>Genome sequencing of the rare red list fungi Hericium alpestre (H. flagellum).</title>
        <authorList>
            <person name="Buettner E."/>
            <person name="Kellner H."/>
        </authorList>
    </citation>
    <scope>NUCLEOTIDE SEQUENCE [LARGE SCALE GENOMIC DNA]</scope>
    <source>
        <strain evidence="10 11">DSM 108284</strain>
    </source>
</reference>
<dbReference type="CDD" id="cd09274">
    <property type="entry name" value="RNase_HI_RT_Ty3"/>
    <property type="match status" value="1"/>
</dbReference>
<dbReference type="GO" id="GO:0006508">
    <property type="term" value="P:proteolysis"/>
    <property type="evidence" value="ECO:0007669"/>
    <property type="project" value="UniProtKB-KW"/>
</dbReference>
<keyword evidence="8" id="KW-0695">RNA-directed DNA polymerase</keyword>
<dbReference type="Pfam" id="PF00078">
    <property type="entry name" value="RVT_1"/>
    <property type="match status" value="1"/>
</dbReference>
<dbReference type="AlphaFoldDB" id="A0A4Z0A3G1"/>
<dbReference type="PANTHER" id="PTHR33064:SF37">
    <property type="entry name" value="RIBONUCLEASE H"/>
    <property type="match status" value="1"/>
</dbReference>
<dbReference type="GO" id="GO:0004519">
    <property type="term" value="F:endonuclease activity"/>
    <property type="evidence" value="ECO:0007669"/>
    <property type="project" value="UniProtKB-KW"/>
</dbReference>
<proteinExistence type="predicted"/>
<keyword evidence="7" id="KW-0378">Hydrolase</keyword>
<gene>
    <name evidence="10" type="ORF">EWM64_g3019</name>
</gene>
<dbReference type="CDD" id="cd01647">
    <property type="entry name" value="RT_LTR"/>
    <property type="match status" value="1"/>
</dbReference>
<evidence type="ECO:0000313" key="10">
    <source>
        <dbReference type="EMBL" id="TFY81000.1"/>
    </source>
</evidence>
<dbReference type="GO" id="GO:0004190">
    <property type="term" value="F:aspartic-type endopeptidase activity"/>
    <property type="evidence" value="ECO:0007669"/>
    <property type="project" value="UniProtKB-KW"/>
</dbReference>
<evidence type="ECO:0000256" key="4">
    <source>
        <dbReference type="ARBA" id="ARBA00022722"/>
    </source>
</evidence>
<dbReference type="InterPro" id="IPR041373">
    <property type="entry name" value="RT_RNaseH"/>
</dbReference>
<accession>A0A4Z0A3G1</accession>
<dbReference type="InterPro" id="IPR000477">
    <property type="entry name" value="RT_dom"/>
</dbReference>
<dbReference type="SUPFAM" id="SSF56672">
    <property type="entry name" value="DNA/RNA polymerases"/>
    <property type="match status" value="1"/>
</dbReference>
<sequence>MPFGLRNGPAIFQRVMQSVLAPYLWLFCLVYIDDIVVFLTSYEEHIGHLDKVLQAVEDAGITLSPSKCHLFYPSIILLGHKVSHLGLSTHQEKVHVISDLDIPRSVAQLQTFLGMAVYFSAFIPYYADHARPLFELTRKGRAWTWDADHQEAFDSIRTALQQAPVLGHPVQGLSYRLYTDTSVAALGCALQQVQPIAVCDLDGTNAYKKLCAAFDEGRPPPKLINQMDKEFDDFTIPGEWSFSFDDTLIPVERVIAYWSRTFKAAELNYSVTEKEALAAKEGLVKFQPFIEGEKILLITDHSALQWAKTYKNTNCRLASWGAVFSAYKPGLRIIHRPGRVHSNVDPLS</sequence>
<keyword evidence="4" id="KW-0540">Nuclease</keyword>
<dbReference type="PANTHER" id="PTHR33064">
    <property type="entry name" value="POL PROTEIN"/>
    <property type="match status" value="1"/>
</dbReference>
<comment type="caution">
    <text evidence="10">The sequence shown here is derived from an EMBL/GenBank/DDBJ whole genome shotgun (WGS) entry which is preliminary data.</text>
</comment>
<dbReference type="InterPro" id="IPR043128">
    <property type="entry name" value="Rev_trsase/Diguanyl_cyclase"/>
</dbReference>
<dbReference type="EMBL" id="SFCI01000262">
    <property type="protein sequence ID" value="TFY81000.1"/>
    <property type="molecule type" value="Genomic_DNA"/>
</dbReference>
<dbReference type="OrthoDB" id="3245114at2759"/>
<keyword evidence="3" id="KW-0548">Nucleotidyltransferase</keyword>
<keyword evidence="1" id="KW-0645">Protease</keyword>
<organism evidence="10 11">
    <name type="scientific">Hericium alpestre</name>
    <dbReference type="NCBI Taxonomy" id="135208"/>
    <lineage>
        <taxon>Eukaryota</taxon>
        <taxon>Fungi</taxon>
        <taxon>Dikarya</taxon>
        <taxon>Basidiomycota</taxon>
        <taxon>Agaricomycotina</taxon>
        <taxon>Agaricomycetes</taxon>
        <taxon>Russulales</taxon>
        <taxon>Hericiaceae</taxon>
        <taxon>Hericium</taxon>
    </lineage>
</organism>
<keyword evidence="6" id="KW-0255">Endonuclease</keyword>
<dbReference type="GO" id="GO:0003964">
    <property type="term" value="F:RNA-directed DNA polymerase activity"/>
    <property type="evidence" value="ECO:0007669"/>
    <property type="project" value="UniProtKB-KW"/>
</dbReference>
<evidence type="ECO:0000256" key="8">
    <source>
        <dbReference type="ARBA" id="ARBA00022918"/>
    </source>
</evidence>
<dbReference type="STRING" id="135208.A0A4Z0A3G1"/>
<keyword evidence="5" id="KW-0064">Aspartyl protease</keyword>
<keyword evidence="11" id="KW-1185">Reference proteome</keyword>
<evidence type="ECO:0000256" key="5">
    <source>
        <dbReference type="ARBA" id="ARBA00022750"/>
    </source>
</evidence>
<dbReference type="InterPro" id="IPR043502">
    <property type="entry name" value="DNA/RNA_pol_sf"/>
</dbReference>
<evidence type="ECO:0000256" key="3">
    <source>
        <dbReference type="ARBA" id="ARBA00022695"/>
    </source>
</evidence>
<dbReference type="InterPro" id="IPR051320">
    <property type="entry name" value="Viral_Replic_Matur_Polypro"/>
</dbReference>
<evidence type="ECO:0000259" key="9">
    <source>
        <dbReference type="PROSITE" id="PS50878"/>
    </source>
</evidence>
<protein>
    <recommendedName>
        <fullName evidence="9">Reverse transcriptase domain-containing protein</fullName>
    </recommendedName>
</protein>
<evidence type="ECO:0000256" key="1">
    <source>
        <dbReference type="ARBA" id="ARBA00022670"/>
    </source>
</evidence>
<dbReference type="InterPro" id="IPR041577">
    <property type="entry name" value="RT_RNaseH_2"/>
</dbReference>
<dbReference type="PROSITE" id="PS50878">
    <property type="entry name" value="RT_POL"/>
    <property type="match status" value="1"/>
</dbReference>
<evidence type="ECO:0000256" key="2">
    <source>
        <dbReference type="ARBA" id="ARBA00022679"/>
    </source>
</evidence>
<evidence type="ECO:0000313" key="11">
    <source>
        <dbReference type="Proteomes" id="UP000298061"/>
    </source>
</evidence>
<feature type="domain" description="Reverse transcriptase" evidence="9">
    <location>
        <begin position="1"/>
        <end position="117"/>
    </location>
</feature>
<dbReference type="Pfam" id="PF17917">
    <property type="entry name" value="RT_RNaseH"/>
    <property type="match status" value="1"/>
</dbReference>